<evidence type="ECO:0000259" key="7">
    <source>
        <dbReference type="Pfam" id="PF21982"/>
    </source>
</evidence>
<dbReference type="InterPro" id="IPR053924">
    <property type="entry name" value="RecX_HTH_2nd"/>
</dbReference>
<dbReference type="Pfam" id="PF02631">
    <property type="entry name" value="RecX_HTH2"/>
    <property type="match status" value="1"/>
</dbReference>
<dbReference type="GO" id="GO:0006282">
    <property type="term" value="P:regulation of DNA repair"/>
    <property type="evidence" value="ECO:0007669"/>
    <property type="project" value="UniProtKB-UniRule"/>
</dbReference>
<evidence type="ECO:0000256" key="3">
    <source>
        <dbReference type="ARBA" id="ARBA00018111"/>
    </source>
</evidence>
<dbReference type="InterPro" id="IPR053926">
    <property type="entry name" value="RecX_HTH_1st"/>
</dbReference>
<sequence>MFGKQNLETPAAIRRSALDLLARREHSYTEMLRKLRQRGAETEMAEVELDRLQEDGLLSDERFCEAYVYSRSQRGYGPVRLREELRQRGVAERLIDDVLQDAAWDWAALAQTAFAKRFPEGQARELKERVKQQRFMQYRGFGGYFQDS</sequence>
<dbReference type="RefSeq" id="WP_231702259.1">
    <property type="nucleotide sequence ID" value="NZ_LT629748.1"/>
</dbReference>
<dbReference type="Gene3D" id="1.10.10.10">
    <property type="entry name" value="Winged helix-like DNA-binding domain superfamily/Winged helix DNA-binding domain"/>
    <property type="match status" value="3"/>
</dbReference>
<comment type="similarity">
    <text evidence="2 5">Belongs to the RecX family.</text>
</comment>
<feature type="domain" description="RecX second three-helical" evidence="6">
    <location>
        <begin position="59"/>
        <end position="99"/>
    </location>
</feature>
<dbReference type="Pfam" id="PF21982">
    <property type="entry name" value="RecX_HTH1"/>
    <property type="match status" value="1"/>
</dbReference>
<organism evidence="8 9">
    <name type="scientific">Halopseudomonas litoralis</name>
    <dbReference type="NCBI Taxonomy" id="797277"/>
    <lineage>
        <taxon>Bacteria</taxon>
        <taxon>Pseudomonadati</taxon>
        <taxon>Pseudomonadota</taxon>
        <taxon>Gammaproteobacteria</taxon>
        <taxon>Pseudomonadales</taxon>
        <taxon>Pseudomonadaceae</taxon>
        <taxon>Halopseudomonas</taxon>
    </lineage>
</organism>
<dbReference type="STRING" id="797277.SAMN05216198_0513"/>
<name>A0A1H1M5K0_9GAMM</name>
<dbReference type="GO" id="GO:0005737">
    <property type="term" value="C:cytoplasm"/>
    <property type="evidence" value="ECO:0007669"/>
    <property type="project" value="UniProtKB-SubCell"/>
</dbReference>
<dbReference type="AlphaFoldDB" id="A0A1H1M5K0"/>
<proteinExistence type="inferred from homology"/>
<reference evidence="9" key="1">
    <citation type="submission" date="2016-10" db="EMBL/GenBank/DDBJ databases">
        <authorList>
            <person name="Varghese N."/>
            <person name="Submissions S."/>
        </authorList>
    </citation>
    <scope>NUCLEOTIDE SEQUENCE [LARGE SCALE GENOMIC DNA]</scope>
    <source>
        <strain evidence="9">2SM5</strain>
    </source>
</reference>
<dbReference type="EMBL" id="LT629748">
    <property type="protein sequence ID" value="SDR82041.1"/>
    <property type="molecule type" value="Genomic_DNA"/>
</dbReference>
<evidence type="ECO:0000313" key="9">
    <source>
        <dbReference type="Proteomes" id="UP000243426"/>
    </source>
</evidence>
<feature type="domain" description="RecX first three-helical" evidence="7">
    <location>
        <begin position="14"/>
        <end position="52"/>
    </location>
</feature>
<accession>A0A1H1M5K0</accession>
<dbReference type="InterPro" id="IPR003783">
    <property type="entry name" value="Regulatory_RecX"/>
</dbReference>
<dbReference type="PANTHER" id="PTHR33602:SF1">
    <property type="entry name" value="REGULATORY PROTEIN RECX FAMILY PROTEIN"/>
    <property type="match status" value="1"/>
</dbReference>
<protein>
    <recommendedName>
        <fullName evidence="3 5">Regulatory protein RecX</fullName>
    </recommendedName>
</protein>
<evidence type="ECO:0000259" key="6">
    <source>
        <dbReference type="Pfam" id="PF02631"/>
    </source>
</evidence>
<dbReference type="HAMAP" id="MF_01114">
    <property type="entry name" value="RecX"/>
    <property type="match status" value="1"/>
</dbReference>
<evidence type="ECO:0000256" key="4">
    <source>
        <dbReference type="ARBA" id="ARBA00022490"/>
    </source>
</evidence>
<keyword evidence="4 5" id="KW-0963">Cytoplasm</keyword>
<dbReference type="InterPro" id="IPR036388">
    <property type="entry name" value="WH-like_DNA-bd_sf"/>
</dbReference>
<dbReference type="PANTHER" id="PTHR33602">
    <property type="entry name" value="REGULATORY PROTEIN RECX FAMILY PROTEIN"/>
    <property type="match status" value="1"/>
</dbReference>
<dbReference type="Proteomes" id="UP000243426">
    <property type="component" value="Chromosome I"/>
</dbReference>
<comment type="subcellular location">
    <subcellularLocation>
        <location evidence="1 5">Cytoplasm</location>
    </subcellularLocation>
</comment>
<evidence type="ECO:0000313" key="8">
    <source>
        <dbReference type="EMBL" id="SDR82041.1"/>
    </source>
</evidence>
<keyword evidence="9" id="KW-1185">Reference proteome</keyword>
<evidence type="ECO:0000256" key="1">
    <source>
        <dbReference type="ARBA" id="ARBA00004496"/>
    </source>
</evidence>
<evidence type="ECO:0000256" key="2">
    <source>
        <dbReference type="ARBA" id="ARBA00009695"/>
    </source>
</evidence>
<gene>
    <name evidence="5" type="primary">recX</name>
    <name evidence="8" type="ORF">SAMN05216198_0513</name>
</gene>
<evidence type="ECO:0000256" key="5">
    <source>
        <dbReference type="HAMAP-Rule" id="MF_01114"/>
    </source>
</evidence>
<comment type="function">
    <text evidence="5">Modulates RecA activity.</text>
</comment>